<dbReference type="EMBL" id="JAAXKY010000196">
    <property type="protein sequence ID" value="NMH82092.1"/>
    <property type="molecule type" value="Genomic_DNA"/>
</dbReference>
<keyword evidence="2" id="KW-1185">Reference proteome</keyword>
<organism evidence="1 2">
    <name type="scientific">Pseudonocardia xinjiangensis</name>
    <dbReference type="NCBI Taxonomy" id="75289"/>
    <lineage>
        <taxon>Bacteria</taxon>
        <taxon>Bacillati</taxon>
        <taxon>Actinomycetota</taxon>
        <taxon>Actinomycetes</taxon>
        <taxon>Pseudonocardiales</taxon>
        <taxon>Pseudonocardiaceae</taxon>
        <taxon>Pseudonocardia</taxon>
    </lineage>
</organism>
<dbReference type="SUPFAM" id="SSF52540">
    <property type="entry name" value="P-loop containing nucleoside triphosphate hydrolases"/>
    <property type="match status" value="1"/>
</dbReference>
<evidence type="ECO:0000313" key="2">
    <source>
        <dbReference type="Proteomes" id="UP001296706"/>
    </source>
</evidence>
<comment type="caution">
    <text evidence="1">The sequence shown here is derived from an EMBL/GenBank/DDBJ whole genome shotgun (WGS) entry which is preliminary data.</text>
</comment>
<proteinExistence type="predicted"/>
<protein>
    <recommendedName>
        <fullName evidence="3">(d)CMP kinase</fullName>
    </recommendedName>
</protein>
<evidence type="ECO:0000313" key="1">
    <source>
        <dbReference type="EMBL" id="NMH82092.1"/>
    </source>
</evidence>
<dbReference type="InterPro" id="IPR027417">
    <property type="entry name" value="P-loop_NTPase"/>
</dbReference>
<sequence length="201" mass="21830">MSARGLVVPIAEVAGRVLAAPPSCGTTRLVCVDGPSGSGKTSLATRLAAALGHPPLVHMDDLYPGWDGLADAVPLLHDRVVAPLAARAPARYRRYDWELGAYAEEHDLGVPPLLVVEGVASGARPVRDFTTLLVWVEAPRTERFRRGIERDGESYRPHWERWARQEAAHFAEDGTRAHADLRVDGAPSVPHDVETELVLLS</sequence>
<reference evidence="1 2" key="1">
    <citation type="submission" date="2020-04" db="EMBL/GenBank/DDBJ databases">
        <authorList>
            <person name="Klaysubun C."/>
            <person name="Duangmal K."/>
            <person name="Lipun K."/>
        </authorList>
    </citation>
    <scope>NUCLEOTIDE SEQUENCE [LARGE SCALE GENOMIC DNA]</scope>
    <source>
        <strain evidence="1 2">JCM 11839</strain>
    </source>
</reference>
<dbReference type="Proteomes" id="UP001296706">
    <property type="component" value="Unassembled WGS sequence"/>
</dbReference>
<evidence type="ECO:0008006" key="3">
    <source>
        <dbReference type="Google" id="ProtNLM"/>
    </source>
</evidence>
<gene>
    <name evidence="1" type="ORF">HF577_34020</name>
</gene>
<dbReference type="Gene3D" id="3.40.50.300">
    <property type="entry name" value="P-loop containing nucleotide triphosphate hydrolases"/>
    <property type="match status" value="1"/>
</dbReference>
<name>A0ABX1RNX2_9PSEU</name>
<accession>A0ABX1RNX2</accession>